<dbReference type="AlphaFoldDB" id="A0A7Y4H6V8"/>
<gene>
    <name evidence="1" type="ORF">HCN50_21320</name>
</gene>
<evidence type="ECO:0000313" key="1">
    <source>
        <dbReference type="EMBL" id="NOJ48759.1"/>
    </source>
</evidence>
<evidence type="ECO:0000313" key="2">
    <source>
        <dbReference type="Proteomes" id="UP000528734"/>
    </source>
</evidence>
<keyword evidence="2" id="KW-1185">Reference proteome</keyword>
<organism evidence="1 2">
    <name type="scientific">Bradyrhizobium archetypum</name>
    <dbReference type="NCBI Taxonomy" id="2721160"/>
    <lineage>
        <taxon>Bacteria</taxon>
        <taxon>Pseudomonadati</taxon>
        <taxon>Pseudomonadota</taxon>
        <taxon>Alphaproteobacteria</taxon>
        <taxon>Hyphomicrobiales</taxon>
        <taxon>Nitrobacteraceae</taxon>
        <taxon>Bradyrhizobium</taxon>
    </lineage>
</organism>
<comment type="caution">
    <text evidence="1">The sequence shown here is derived from an EMBL/GenBank/DDBJ whole genome shotgun (WGS) entry which is preliminary data.</text>
</comment>
<reference evidence="1 2" key="1">
    <citation type="submission" date="2020-03" db="EMBL/GenBank/DDBJ databases">
        <title>Bradyrhizobium diversity isolated from nodules of Muelleranthus trifoliolatus.</title>
        <authorList>
            <person name="Klepa M."/>
            <person name="Helene L."/>
            <person name="Hungria M."/>
        </authorList>
    </citation>
    <scope>NUCLEOTIDE SEQUENCE [LARGE SCALE GENOMIC DNA]</scope>
    <source>
        <strain evidence="1 2">WSM 1744</strain>
    </source>
</reference>
<dbReference type="Proteomes" id="UP000528734">
    <property type="component" value="Unassembled WGS sequence"/>
</dbReference>
<sequence length="65" mass="7512">MLVAARLRRAVNGWVAAAIAHRERQTGMVAPDHLRPMEWKNAYRGPFDGVFERVARELTRRLRPS</sequence>
<proteinExistence type="predicted"/>
<protein>
    <submittedName>
        <fullName evidence="1">Uncharacterized protein</fullName>
    </submittedName>
</protein>
<dbReference type="RefSeq" id="WP_171711628.1">
    <property type="nucleotide sequence ID" value="NZ_JAAVLW010000006.1"/>
</dbReference>
<accession>A0A7Y4H6V8</accession>
<name>A0A7Y4H6V8_9BRAD</name>
<dbReference type="EMBL" id="JAAVLW010000006">
    <property type="protein sequence ID" value="NOJ48759.1"/>
    <property type="molecule type" value="Genomic_DNA"/>
</dbReference>